<evidence type="ECO:0000256" key="15">
    <source>
        <dbReference type="ARBA" id="ARBA00022840"/>
    </source>
</evidence>
<keyword evidence="16 24" id="KW-1133">Transmembrane helix</keyword>
<evidence type="ECO:0000313" key="26">
    <source>
        <dbReference type="Proteomes" id="UP001652623"/>
    </source>
</evidence>
<dbReference type="PROSITE" id="PS50011">
    <property type="entry name" value="PROTEIN_KINASE_DOM"/>
    <property type="match status" value="1"/>
</dbReference>
<keyword evidence="7" id="KW-0597">Phosphoprotein</keyword>
<dbReference type="InterPro" id="IPR017441">
    <property type="entry name" value="Protein_kinase_ATP_BS"/>
</dbReference>
<dbReference type="KEGG" id="zju:107422741"/>
<feature type="transmembrane region" description="Helical" evidence="24">
    <location>
        <begin position="628"/>
        <end position="653"/>
    </location>
</feature>
<evidence type="ECO:0000256" key="6">
    <source>
        <dbReference type="ARBA" id="ARBA00022527"/>
    </source>
</evidence>
<keyword evidence="9" id="KW-0808">Transferase</keyword>
<dbReference type="Gene3D" id="3.80.10.10">
    <property type="entry name" value="Ribonuclease Inhibitor"/>
    <property type="match status" value="3"/>
</dbReference>
<dbReference type="FunFam" id="1.10.510.10:FF:000445">
    <property type="entry name" value="MDIS1-interacting receptor like kinase 2"/>
    <property type="match status" value="1"/>
</dbReference>
<keyword evidence="13 23" id="KW-0547">Nucleotide-binding</keyword>
<evidence type="ECO:0000256" key="11">
    <source>
        <dbReference type="ARBA" id="ARBA00022729"/>
    </source>
</evidence>
<dbReference type="InterPro" id="IPR001611">
    <property type="entry name" value="Leu-rich_rpt"/>
</dbReference>
<evidence type="ECO:0000256" key="7">
    <source>
        <dbReference type="ARBA" id="ARBA00022553"/>
    </source>
</evidence>
<dbReference type="PANTHER" id="PTHR48053">
    <property type="entry name" value="LEUCINE RICH REPEAT FAMILY PROTEIN, EXPRESSED"/>
    <property type="match status" value="1"/>
</dbReference>
<gene>
    <name evidence="27" type="primary">LOC107422741</name>
</gene>
<dbReference type="Pfam" id="PF08263">
    <property type="entry name" value="LRRNT_2"/>
    <property type="match status" value="1"/>
</dbReference>
<evidence type="ECO:0000256" key="13">
    <source>
        <dbReference type="ARBA" id="ARBA00022741"/>
    </source>
</evidence>
<keyword evidence="14" id="KW-0418">Kinase</keyword>
<dbReference type="FunFam" id="3.80.10.10:FF:000095">
    <property type="entry name" value="LRR receptor-like serine/threonine-protein kinase GSO1"/>
    <property type="match status" value="1"/>
</dbReference>
<dbReference type="GO" id="GO:0009653">
    <property type="term" value="P:anatomical structure morphogenesis"/>
    <property type="evidence" value="ECO:0007669"/>
    <property type="project" value="UniProtKB-ARBA"/>
</dbReference>
<evidence type="ECO:0000256" key="8">
    <source>
        <dbReference type="ARBA" id="ARBA00022614"/>
    </source>
</evidence>
<evidence type="ECO:0000256" key="19">
    <source>
        <dbReference type="ARBA" id="ARBA00023180"/>
    </source>
</evidence>
<dbReference type="InterPro" id="IPR055414">
    <property type="entry name" value="LRR_R13L4/SHOC2-like"/>
</dbReference>
<dbReference type="SMART" id="SM00369">
    <property type="entry name" value="LRR_TYP"/>
    <property type="match status" value="6"/>
</dbReference>
<keyword evidence="4" id="KW-1003">Cell membrane</keyword>
<feature type="binding site" evidence="23">
    <location>
        <position position="722"/>
    </location>
    <ligand>
        <name>ATP</name>
        <dbReference type="ChEBI" id="CHEBI:30616"/>
    </ligand>
</feature>
<evidence type="ECO:0000256" key="14">
    <source>
        <dbReference type="ARBA" id="ARBA00022777"/>
    </source>
</evidence>
<organism evidence="26 27">
    <name type="scientific">Ziziphus jujuba</name>
    <name type="common">Chinese jujube</name>
    <name type="synonym">Ziziphus sativa</name>
    <dbReference type="NCBI Taxonomy" id="326968"/>
    <lineage>
        <taxon>Eukaryota</taxon>
        <taxon>Viridiplantae</taxon>
        <taxon>Streptophyta</taxon>
        <taxon>Embryophyta</taxon>
        <taxon>Tracheophyta</taxon>
        <taxon>Spermatophyta</taxon>
        <taxon>Magnoliopsida</taxon>
        <taxon>eudicotyledons</taxon>
        <taxon>Gunneridae</taxon>
        <taxon>Pentapetalae</taxon>
        <taxon>rosids</taxon>
        <taxon>fabids</taxon>
        <taxon>Rosales</taxon>
        <taxon>Rhamnaceae</taxon>
        <taxon>Paliureae</taxon>
        <taxon>Ziziphus</taxon>
    </lineage>
</organism>
<keyword evidence="19" id="KW-0325">Glycoprotein</keyword>
<evidence type="ECO:0000256" key="12">
    <source>
        <dbReference type="ARBA" id="ARBA00022737"/>
    </source>
</evidence>
<dbReference type="SMR" id="A0A6P4A3I4"/>
<dbReference type="SUPFAM" id="SSF52058">
    <property type="entry name" value="L domain-like"/>
    <property type="match status" value="2"/>
</dbReference>
<dbReference type="InterPro" id="IPR051716">
    <property type="entry name" value="Plant_RL_S/T_kinase"/>
</dbReference>
<proteinExistence type="inferred from homology"/>
<dbReference type="Gene3D" id="3.30.200.20">
    <property type="entry name" value="Phosphorylase Kinase, domain 1"/>
    <property type="match status" value="1"/>
</dbReference>
<feature type="domain" description="Protein kinase" evidence="25">
    <location>
        <begin position="693"/>
        <end position="974"/>
    </location>
</feature>
<evidence type="ECO:0000256" key="1">
    <source>
        <dbReference type="ARBA" id="ARBA00004191"/>
    </source>
</evidence>
<dbReference type="GO" id="GO:0005886">
    <property type="term" value="C:plasma membrane"/>
    <property type="evidence" value="ECO:0007669"/>
    <property type="project" value="UniProtKB-SubCell"/>
</dbReference>
<evidence type="ECO:0000256" key="10">
    <source>
        <dbReference type="ARBA" id="ARBA00022692"/>
    </source>
</evidence>
<name>A0A6P4A3I4_ZIZJJ</name>
<evidence type="ECO:0000313" key="27">
    <source>
        <dbReference type="RefSeq" id="XP_015887730.3"/>
    </source>
</evidence>
<evidence type="ECO:0000256" key="4">
    <source>
        <dbReference type="ARBA" id="ARBA00022475"/>
    </source>
</evidence>
<dbReference type="PROSITE" id="PS00107">
    <property type="entry name" value="PROTEIN_KINASE_ATP"/>
    <property type="match status" value="1"/>
</dbReference>
<comment type="subcellular location">
    <subcellularLocation>
        <location evidence="2">Cell membrane</location>
        <topology evidence="2">Single-pass type I membrane protein</topology>
    </subcellularLocation>
    <subcellularLocation>
        <location evidence="1">Secreted</location>
        <location evidence="1">Cell wall</location>
    </subcellularLocation>
</comment>
<evidence type="ECO:0000256" key="5">
    <source>
        <dbReference type="ARBA" id="ARBA00022512"/>
    </source>
</evidence>
<evidence type="ECO:0000256" key="24">
    <source>
        <dbReference type="SAM" id="Phobius"/>
    </source>
</evidence>
<dbReference type="FunFam" id="3.80.10.10:FF:000400">
    <property type="entry name" value="Nuclear pore complex protein NUP107"/>
    <property type="match status" value="1"/>
</dbReference>
<keyword evidence="17 24" id="KW-0472">Membrane</keyword>
<evidence type="ECO:0000256" key="23">
    <source>
        <dbReference type="PROSITE-ProRule" id="PRU10141"/>
    </source>
</evidence>
<evidence type="ECO:0000256" key="17">
    <source>
        <dbReference type="ARBA" id="ARBA00023136"/>
    </source>
</evidence>
<keyword evidence="11" id="KW-0732">Signal</keyword>
<evidence type="ECO:0000256" key="3">
    <source>
        <dbReference type="ARBA" id="ARBA00012513"/>
    </source>
</evidence>
<keyword evidence="6" id="KW-0723">Serine/threonine-protein kinase</keyword>
<evidence type="ECO:0000256" key="21">
    <source>
        <dbReference type="ARBA" id="ARBA00047899"/>
    </source>
</evidence>
<evidence type="ECO:0000256" key="2">
    <source>
        <dbReference type="ARBA" id="ARBA00004251"/>
    </source>
</evidence>
<keyword evidence="8" id="KW-0433">Leucine-rich repeat</keyword>
<dbReference type="GO" id="GO:0004674">
    <property type="term" value="F:protein serine/threonine kinase activity"/>
    <property type="evidence" value="ECO:0007669"/>
    <property type="project" value="UniProtKB-KW"/>
</dbReference>
<feature type="transmembrane region" description="Helical" evidence="24">
    <location>
        <begin position="12"/>
        <end position="29"/>
    </location>
</feature>
<dbReference type="PROSITE" id="PS00109">
    <property type="entry name" value="PROTEIN_KINASE_TYR"/>
    <property type="match status" value="1"/>
</dbReference>
<evidence type="ECO:0000256" key="20">
    <source>
        <dbReference type="ARBA" id="ARBA00038043"/>
    </source>
</evidence>
<dbReference type="GO" id="GO:0099402">
    <property type="term" value="P:plant organ development"/>
    <property type="evidence" value="ECO:0007669"/>
    <property type="project" value="UniProtKB-ARBA"/>
</dbReference>
<dbReference type="GO" id="GO:0005524">
    <property type="term" value="F:ATP binding"/>
    <property type="evidence" value="ECO:0007669"/>
    <property type="project" value="UniProtKB-UniRule"/>
</dbReference>
<dbReference type="SMART" id="SM00220">
    <property type="entry name" value="S_TKc"/>
    <property type="match status" value="1"/>
</dbReference>
<evidence type="ECO:0000259" key="25">
    <source>
        <dbReference type="PROSITE" id="PS50011"/>
    </source>
</evidence>
<keyword evidence="10 24" id="KW-0812">Transmembrane</keyword>
<evidence type="ECO:0000256" key="9">
    <source>
        <dbReference type="ARBA" id="ARBA00022679"/>
    </source>
</evidence>
<dbReference type="EC" id="2.7.11.1" evidence="3"/>
<dbReference type="AlphaFoldDB" id="A0A6P4A3I4"/>
<dbReference type="GeneID" id="107422741"/>
<keyword evidence="26" id="KW-1185">Reference proteome</keyword>
<dbReference type="SUPFAM" id="SSF56112">
    <property type="entry name" value="Protein kinase-like (PK-like)"/>
    <property type="match status" value="1"/>
</dbReference>
<dbReference type="InterPro" id="IPR003591">
    <property type="entry name" value="Leu-rich_rpt_typical-subtyp"/>
</dbReference>
<dbReference type="InterPro" id="IPR008266">
    <property type="entry name" value="Tyr_kinase_AS"/>
</dbReference>
<evidence type="ECO:0000256" key="18">
    <source>
        <dbReference type="ARBA" id="ARBA00023170"/>
    </source>
</evidence>
<reference evidence="27" key="1">
    <citation type="submission" date="2025-08" db="UniProtKB">
        <authorList>
            <consortium name="RefSeq"/>
        </authorList>
    </citation>
    <scope>IDENTIFICATION</scope>
    <source>
        <tissue evidence="27">Seedling</tissue>
    </source>
</reference>
<dbReference type="InParanoid" id="A0A6P4A3I4"/>
<dbReference type="Pfam" id="PF00560">
    <property type="entry name" value="LRR_1"/>
    <property type="match status" value="4"/>
</dbReference>
<comment type="catalytic activity">
    <reaction evidence="21">
        <text>L-threonyl-[protein] + ATP = O-phospho-L-threonyl-[protein] + ADP + H(+)</text>
        <dbReference type="Rhea" id="RHEA:46608"/>
        <dbReference type="Rhea" id="RHEA-COMP:11060"/>
        <dbReference type="Rhea" id="RHEA-COMP:11605"/>
        <dbReference type="ChEBI" id="CHEBI:15378"/>
        <dbReference type="ChEBI" id="CHEBI:30013"/>
        <dbReference type="ChEBI" id="CHEBI:30616"/>
        <dbReference type="ChEBI" id="CHEBI:61977"/>
        <dbReference type="ChEBI" id="CHEBI:456216"/>
        <dbReference type="EC" id="2.7.11.1"/>
    </reaction>
</comment>
<dbReference type="Proteomes" id="UP001652623">
    <property type="component" value="Chromosome 3"/>
</dbReference>
<sequence>MHEQAHMTKKIGRLVLFFFVMNIIILLLVPPSHTVSSGVSASTGTMKEGQEAEALLKWKDSLDIDPTHSLLSSWKLLPPRNSTSPLTNSSHLPKNSSSSSSLCNWIGIICNQLGSVMQINLTSSNLRGTLRNFTFSSFPNLYTFVLYNNSLYGNIPSHISNLSRLTYLDLGRNHLTGNIPPQIGLLTGLQYLYLGRNHFNGSIPHEIGMMESLEKFYARYNDLSGSIPASIGNLSKLITLSLGRNSISGSIPHEIGQLKSIRALNLYFNNLTGSIPASIGKLVSLTNLSLFGNNITGSIPLEMNNLTNLEYFQIFDNLLSGYLPENICLGGRLMWFIASYNNFRGSIPKSIKNCSTLVAVSLAENQLTGNISEELGVYPDLDYMDLSKNKFVGSLTGNWGQCSKLTMLSISNNKISGRLLPELGKATQLHALDLSSNLLAGKIPKEIGRLKFLYDLKLNNNRLSSEVPAEIGMLSDLEKLELAENKLSGPIPIDLEHCSKLLHINMRKNRLSGAVPFQMGNLLSLQNLDLGQNLLTGELPMELRYLHKLETLNLSHNKFSGTIPSTFKEMLSLTSVDISYNQLEGPLPSIKAFIVAPTEAFENNKALCGNNTGLESCPIPRNKNSNGVVAPVVISISGTLILFFIIVGILFICHKREKNMDEPEEAPPEIFFTTWNHDGKTVYEEIITATENFNSKYCIGMGGYGIVYKALLSTGQIVAVKKFHENESRIASQEAFTNEISVLTKARHRNIIKLHGFCSHARHSFLVYEFMEQGSLENILGDKVKAIEFEWFKRVNVVTGLANALSYLHHECSPAIIHRDISSNNVLLDAEYEAHLADFGTAKIMVAEPSSDWNSFAGTFGYAAPELAYTMRANEKCDVYSFGVVGLEVIMGKDPGDLISSLSSSSASSSSSSSQPIVHQILLGDVLDQRISPPMNQVAEKVFSIAKLAFACLQQNPQARPSMKEVSQILSAMVPSSSRVKEFGRGYNHFEREYMLSFCI</sequence>
<dbReference type="FunFam" id="3.30.200.20:FF:000309">
    <property type="entry name" value="Leucine-rich repeat receptor protein kinase MSP1"/>
    <property type="match status" value="1"/>
</dbReference>
<keyword evidence="5" id="KW-0134">Cell wall</keyword>
<accession>A0A6P4A3I4</accession>
<keyword evidence="12" id="KW-0677">Repeat</keyword>
<dbReference type="Gene3D" id="1.10.510.10">
    <property type="entry name" value="Transferase(Phosphotransferase) domain 1"/>
    <property type="match status" value="1"/>
</dbReference>
<keyword evidence="18" id="KW-0675">Receptor</keyword>
<evidence type="ECO:0000256" key="16">
    <source>
        <dbReference type="ARBA" id="ARBA00022989"/>
    </source>
</evidence>
<dbReference type="InterPro" id="IPR032675">
    <property type="entry name" value="LRR_dom_sf"/>
</dbReference>
<keyword evidence="15 23" id="KW-0067">ATP-binding</keyword>
<keyword evidence="5" id="KW-0964">Secreted</keyword>
<protein>
    <recommendedName>
        <fullName evidence="3">non-specific serine/threonine protein kinase</fullName>
        <ecNumber evidence="3">2.7.11.1</ecNumber>
    </recommendedName>
</protein>
<dbReference type="RefSeq" id="XP_015887730.3">
    <property type="nucleotide sequence ID" value="XM_016032244.4"/>
</dbReference>
<dbReference type="InterPro" id="IPR011009">
    <property type="entry name" value="Kinase-like_dom_sf"/>
</dbReference>
<dbReference type="PANTHER" id="PTHR48053:SF168">
    <property type="entry name" value="LRR RECEPTOR-LIKE KINASE FAMILY PROTEIN"/>
    <property type="match status" value="1"/>
</dbReference>
<comment type="catalytic activity">
    <reaction evidence="22">
        <text>L-seryl-[protein] + ATP = O-phospho-L-seryl-[protein] + ADP + H(+)</text>
        <dbReference type="Rhea" id="RHEA:17989"/>
        <dbReference type="Rhea" id="RHEA-COMP:9863"/>
        <dbReference type="Rhea" id="RHEA-COMP:11604"/>
        <dbReference type="ChEBI" id="CHEBI:15378"/>
        <dbReference type="ChEBI" id="CHEBI:29999"/>
        <dbReference type="ChEBI" id="CHEBI:30616"/>
        <dbReference type="ChEBI" id="CHEBI:83421"/>
        <dbReference type="ChEBI" id="CHEBI:456216"/>
        <dbReference type="EC" id="2.7.11.1"/>
    </reaction>
</comment>
<comment type="similarity">
    <text evidence="20">Belongs to the polygalacturonase-inhibiting protein family.</text>
</comment>
<dbReference type="FunFam" id="3.80.10.10:FF:000416">
    <property type="entry name" value="Probable leucine-rich repeat receptor-like protein kinase At5g63930"/>
    <property type="match status" value="1"/>
</dbReference>
<dbReference type="Pfam" id="PF00069">
    <property type="entry name" value="Pkinase"/>
    <property type="match status" value="1"/>
</dbReference>
<dbReference type="InterPro" id="IPR000719">
    <property type="entry name" value="Prot_kinase_dom"/>
</dbReference>
<dbReference type="InterPro" id="IPR013210">
    <property type="entry name" value="LRR_N_plant-typ"/>
</dbReference>
<evidence type="ECO:0000256" key="22">
    <source>
        <dbReference type="ARBA" id="ARBA00048679"/>
    </source>
</evidence>
<dbReference type="Pfam" id="PF23598">
    <property type="entry name" value="LRR_14"/>
    <property type="match status" value="1"/>
</dbReference>